<protein>
    <recommendedName>
        <fullName evidence="1">Protein kinase domain-containing protein</fullName>
    </recommendedName>
</protein>
<dbReference type="InterPro" id="IPR052751">
    <property type="entry name" value="Plant_MAPKKK"/>
</dbReference>
<dbReference type="PANTHER" id="PTHR48011">
    <property type="entry name" value="CCR4-NOT TRANSCRIPTIONAL COMPLEX SUBUNIT CAF120-RELATED"/>
    <property type="match status" value="1"/>
</dbReference>
<dbReference type="EMBL" id="KB870808">
    <property type="protein sequence ID" value="EOA29172.1"/>
    <property type="molecule type" value="Genomic_DNA"/>
</dbReference>
<proteinExistence type="predicted"/>
<dbReference type="Gene3D" id="1.10.510.10">
    <property type="entry name" value="Transferase(Phosphotransferase) domain 1"/>
    <property type="match status" value="1"/>
</dbReference>
<dbReference type="SUPFAM" id="SSF56112">
    <property type="entry name" value="Protein kinase-like (PK-like)"/>
    <property type="match status" value="1"/>
</dbReference>
<dbReference type="Pfam" id="PF00069">
    <property type="entry name" value="Pkinase"/>
    <property type="match status" value="1"/>
</dbReference>
<dbReference type="AlphaFoldDB" id="R0G1A0"/>
<dbReference type="STRING" id="81985.R0G1A0"/>
<evidence type="ECO:0000313" key="2">
    <source>
        <dbReference type="EMBL" id="EOA29172.1"/>
    </source>
</evidence>
<name>R0G1A0_9BRAS</name>
<dbReference type="PANTHER" id="PTHR48011:SF52">
    <property type="entry name" value="PROTEIN KINASE FAMILY PROTEIN-RELATED"/>
    <property type="match status" value="1"/>
</dbReference>
<gene>
    <name evidence="2" type="ORF">CARUB_v10025442mg</name>
</gene>
<dbReference type="GO" id="GO:0007165">
    <property type="term" value="P:signal transduction"/>
    <property type="evidence" value="ECO:0007669"/>
    <property type="project" value="TreeGrafter"/>
</dbReference>
<evidence type="ECO:0000259" key="1">
    <source>
        <dbReference type="PROSITE" id="PS50011"/>
    </source>
</evidence>
<dbReference type="Proteomes" id="UP000029121">
    <property type="component" value="Unassembled WGS sequence"/>
</dbReference>
<dbReference type="InterPro" id="IPR011009">
    <property type="entry name" value="Kinase-like_dom_sf"/>
</dbReference>
<organism evidence="2 3">
    <name type="scientific">Capsella rubella</name>
    <dbReference type="NCBI Taxonomy" id="81985"/>
    <lineage>
        <taxon>Eukaryota</taxon>
        <taxon>Viridiplantae</taxon>
        <taxon>Streptophyta</taxon>
        <taxon>Embryophyta</taxon>
        <taxon>Tracheophyta</taxon>
        <taxon>Spermatophyta</taxon>
        <taxon>Magnoliopsida</taxon>
        <taxon>eudicotyledons</taxon>
        <taxon>Gunneridae</taxon>
        <taxon>Pentapetalae</taxon>
        <taxon>rosids</taxon>
        <taxon>malvids</taxon>
        <taxon>Brassicales</taxon>
        <taxon>Brassicaceae</taxon>
        <taxon>Camelineae</taxon>
        <taxon>Capsella</taxon>
    </lineage>
</organism>
<sequence length="304" mass="34617">MEQICRDNDWTVDESSLETISFLGQGRFGHVTLERDSNSRLCAKKSSPMHLKKILEKELRIMHRFQDHPRIVNASNTLHLRTKPAGYECYMINMEYASQGNLHKLIDGSRRESRKIPEPLVQRAARMILEGLVALHSHGYVHCRLKPSSVLVFPSATPGEPWDLKLADFGSSKEPDSDYDFMSTFTAKYLPPESFAPSGLVIEPGLDIYALGCVVSEMFGAIPIQEIFDEFYEWKLRGRDISPEARDFLSQCNDMHPRRPTAAELMQHPFITRSLPSPTTEDDEGSFDFECLEASLDMILDFLN</sequence>
<dbReference type="Gene3D" id="3.30.200.20">
    <property type="entry name" value="Phosphorylase Kinase, domain 1"/>
    <property type="match status" value="1"/>
</dbReference>
<keyword evidence="3" id="KW-1185">Reference proteome</keyword>
<dbReference type="InterPro" id="IPR000719">
    <property type="entry name" value="Prot_kinase_dom"/>
</dbReference>
<dbReference type="PROSITE" id="PS50011">
    <property type="entry name" value="PROTEIN_KINASE_DOM"/>
    <property type="match status" value="1"/>
</dbReference>
<evidence type="ECO:0000313" key="3">
    <source>
        <dbReference type="Proteomes" id="UP000029121"/>
    </source>
</evidence>
<dbReference type="GO" id="GO:0004672">
    <property type="term" value="F:protein kinase activity"/>
    <property type="evidence" value="ECO:0007669"/>
    <property type="project" value="InterPro"/>
</dbReference>
<dbReference type="KEGG" id="crb:17890400"/>
<feature type="domain" description="Protein kinase" evidence="1">
    <location>
        <begin position="17"/>
        <end position="271"/>
    </location>
</feature>
<dbReference type="eggNOG" id="KOG0198">
    <property type="taxonomic scope" value="Eukaryota"/>
</dbReference>
<accession>R0G1A0</accession>
<reference evidence="3" key="1">
    <citation type="journal article" date="2013" name="Nat. Genet.">
        <title>The Capsella rubella genome and the genomic consequences of rapid mating system evolution.</title>
        <authorList>
            <person name="Slotte T."/>
            <person name="Hazzouri K.M."/>
            <person name="Agren J.A."/>
            <person name="Koenig D."/>
            <person name="Maumus F."/>
            <person name="Guo Y.L."/>
            <person name="Steige K."/>
            <person name="Platts A.E."/>
            <person name="Escobar J.S."/>
            <person name="Newman L.K."/>
            <person name="Wang W."/>
            <person name="Mandakova T."/>
            <person name="Vello E."/>
            <person name="Smith L.M."/>
            <person name="Henz S.R."/>
            <person name="Steffen J."/>
            <person name="Takuno S."/>
            <person name="Brandvain Y."/>
            <person name="Coop G."/>
            <person name="Andolfatto P."/>
            <person name="Hu T.T."/>
            <person name="Blanchette M."/>
            <person name="Clark R.M."/>
            <person name="Quesneville H."/>
            <person name="Nordborg M."/>
            <person name="Gaut B.S."/>
            <person name="Lysak M.A."/>
            <person name="Jenkins J."/>
            <person name="Grimwood J."/>
            <person name="Chapman J."/>
            <person name="Prochnik S."/>
            <person name="Shu S."/>
            <person name="Rokhsar D."/>
            <person name="Schmutz J."/>
            <person name="Weigel D."/>
            <person name="Wright S.I."/>
        </authorList>
    </citation>
    <scope>NUCLEOTIDE SEQUENCE [LARGE SCALE GENOMIC DNA]</scope>
    <source>
        <strain evidence="3">cv. Monte Gargano</strain>
    </source>
</reference>
<dbReference type="OrthoDB" id="10252171at2759"/>
<dbReference type="GO" id="GO:0005524">
    <property type="term" value="F:ATP binding"/>
    <property type="evidence" value="ECO:0007669"/>
    <property type="project" value="InterPro"/>
</dbReference>